<proteinExistence type="predicted"/>
<reference evidence="1 2" key="1">
    <citation type="journal article" date="2018" name="PLoS ONE">
        <title>The draft genome of Kipferlia bialata reveals reductive genome evolution in fornicate parasites.</title>
        <authorList>
            <person name="Tanifuji G."/>
            <person name="Takabayashi S."/>
            <person name="Kume K."/>
            <person name="Takagi M."/>
            <person name="Nakayama T."/>
            <person name="Kamikawa R."/>
            <person name="Inagaki Y."/>
            <person name="Hashimoto T."/>
        </authorList>
    </citation>
    <scope>NUCLEOTIDE SEQUENCE [LARGE SCALE GENOMIC DNA]</scope>
    <source>
        <strain evidence="1">NY0173</strain>
    </source>
</reference>
<name>A0A9K3GQW3_9EUKA</name>
<sequence length="79" mass="8520">MLKMNRFTKAHSQAIERGAQRCTAALMLHTGVEPLEDAVLSHLSALTDESNVCTDGPIGFIFNDVLSVEGQISSVVSFI</sequence>
<dbReference type="Proteomes" id="UP000265618">
    <property type="component" value="Unassembled WGS sequence"/>
</dbReference>
<dbReference type="AlphaFoldDB" id="A0A9K3GQW3"/>
<accession>A0A9K3GQW3</accession>
<evidence type="ECO:0000313" key="2">
    <source>
        <dbReference type="Proteomes" id="UP000265618"/>
    </source>
</evidence>
<comment type="caution">
    <text evidence="1">The sequence shown here is derived from an EMBL/GenBank/DDBJ whole genome shotgun (WGS) entry which is preliminary data.</text>
</comment>
<organism evidence="1 2">
    <name type="scientific">Kipferlia bialata</name>
    <dbReference type="NCBI Taxonomy" id="797122"/>
    <lineage>
        <taxon>Eukaryota</taxon>
        <taxon>Metamonada</taxon>
        <taxon>Carpediemonas-like organisms</taxon>
        <taxon>Kipferlia</taxon>
    </lineage>
</organism>
<dbReference type="EMBL" id="BDIP01007565">
    <property type="protein sequence ID" value="GIQ91350.1"/>
    <property type="molecule type" value="Genomic_DNA"/>
</dbReference>
<gene>
    <name evidence="1" type="ORF">KIPB_014563</name>
</gene>
<keyword evidence="2" id="KW-1185">Reference proteome</keyword>
<feature type="non-terminal residue" evidence="1">
    <location>
        <position position="1"/>
    </location>
</feature>
<protein>
    <submittedName>
        <fullName evidence="1">Uncharacterized protein</fullName>
    </submittedName>
</protein>
<evidence type="ECO:0000313" key="1">
    <source>
        <dbReference type="EMBL" id="GIQ91350.1"/>
    </source>
</evidence>